<dbReference type="InterPro" id="IPR009057">
    <property type="entry name" value="Homeodomain-like_sf"/>
</dbReference>
<sequence>MAERGASRERWAAQVAALDEPRRSRARKPPITVERIVATAFALIEAEGYDALTMRRVATALETGPASLYAHVRDKAELDDLLIGEVCARIVLPEPDAARWREQVLDVCGQLRDQYFRYPGISRAALATAPSSPDALRLTEGLLAILLAGGVPPQDAAWTIDAAFLYVGAYSLEASLRRRAAADADRRLLDREEVVARFRMLPADRFPHTVAHAPELAGGEGHERFDFTLGLLLGGLG</sequence>
<feature type="DNA-binding region" description="H-T-H motif" evidence="4">
    <location>
        <begin position="53"/>
        <end position="72"/>
    </location>
</feature>
<evidence type="ECO:0000313" key="6">
    <source>
        <dbReference type="EMBL" id="MEJ2863777.1"/>
    </source>
</evidence>
<proteinExistence type="predicted"/>
<accession>A0ABU8M8V1</accession>
<dbReference type="PANTHER" id="PTHR30055">
    <property type="entry name" value="HTH-TYPE TRANSCRIPTIONAL REGULATOR RUTR"/>
    <property type="match status" value="1"/>
</dbReference>
<dbReference type="EMBL" id="JBBEGM010000009">
    <property type="protein sequence ID" value="MEJ2863777.1"/>
    <property type="molecule type" value="Genomic_DNA"/>
</dbReference>
<evidence type="ECO:0000313" key="7">
    <source>
        <dbReference type="Proteomes" id="UP001369736"/>
    </source>
</evidence>
<comment type="caution">
    <text evidence="6">The sequence shown here is derived from an EMBL/GenBank/DDBJ whole genome shotgun (WGS) entry which is preliminary data.</text>
</comment>
<organism evidence="6 7">
    <name type="scientific">Actinomycetospora flava</name>
    <dbReference type="NCBI Taxonomy" id="3129232"/>
    <lineage>
        <taxon>Bacteria</taxon>
        <taxon>Bacillati</taxon>
        <taxon>Actinomycetota</taxon>
        <taxon>Actinomycetes</taxon>
        <taxon>Pseudonocardiales</taxon>
        <taxon>Pseudonocardiaceae</taxon>
        <taxon>Actinomycetospora</taxon>
    </lineage>
</organism>
<reference evidence="6 7" key="1">
    <citation type="submission" date="2024-03" db="EMBL/GenBank/DDBJ databases">
        <title>Actinomycetospora sp. OC33-EN07, a novel actinomycete isolated from wild orchid (Aerides multiflora).</title>
        <authorList>
            <person name="Suriyachadkun C."/>
        </authorList>
    </citation>
    <scope>NUCLEOTIDE SEQUENCE [LARGE SCALE GENOMIC DNA]</scope>
    <source>
        <strain evidence="6 7">OC33-EN07</strain>
    </source>
</reference>
<dbReference type="InterPro" id="IPR001647">
    <property type="entry name" value="HTH_TetR"/>
</dbReference>
<evidence type="ECO:0000256" key="3">
    <source>
        <dbReference type="ARBA" id="ARBA00023163"/>
    </source>
</evidence>
<dbReference type="PANTHER" id="PTHR30055:SF151">
    <property type="entry name" value="TRANSCRIPTIONAL REGULATORY PROTEIN"/>
    <property type="match status" value="1"/>
</dbReference>
<dbReference type="Pfam" id="PF02909">
    <property type="entry name" value="TetR_C_1"/>
    <property type="match status" value="1"/>
</dbReference>
<feature type="domain" description="HTH tetR-type" evidence="5">
    <location>
        <begin position="30"/>
        <end position="90"/>
    </location>
</feature>
<keyword evidence="1" id="KW-0805">Transcription regulation</keyword>
<evidence type="ECO:0000256" key="4">
    <source>
        <dbReference type="PROSITE-ProRule" id="PRU00335"/>
    </source>
</evidence>
<keyword evidence="3" id="KW-0804">Transcription</keyword>
<dbReference type="InterPro" id="IPR036271">
    <property type="entry name" value="Tet_transcr_reg_TetR-rel_C_sf"/>
</dbReference>
<dbReference type="SUPFAM" id="SSF46689">
    <property type="entry name" value="Homeodomain-like"/>
    <property type="match status" value="1"/>
</dbReference>
<dbReference type="PROSITE" id="PS50977">
    <property type="entry name" value="HTH_TETR_2"/>
    <property type="match status" value="1"/>
</dbReference>
<dbReference type="InterPro" id="IPR004111">
    <property type="entry name" value="Repressor_TetR_C"/>
</dbReference>
<keyword evidence="2 4" id="KW-0238">DNA-binding</keyword>
<dbReference type="InterPro" id="IPR050109">
    <property type="entry name" value="HTH-type_TetR-like_transc_reg"/>
</dbReference>
<keyword evidence="7" id="KW-1185">Reference proteome</keyword>
<evidence type="ECO:0000256" key="2">
    <source>
        <dbReference type="ARBA" id="ARBA00023125"/>
    </source>
</evidence>
<gene>
    <name evidence="6" type="ORF">WCD58_21650</name>
</gene>
<dbReference type="Proteomes" id="UP001369736">
    <property type="component" value="Unassembled WGS sequence"/>
</dbReference>
<dbReference type="Gene3D" id="1.10.357.10">
    <property type="entry name" value="Tetracycline Repressor, domain 2"/>
    <property type="match status" value="1"/>
</dbReference>
<name>A0ABU8M8V1_9PSEU</name>
<dbReference type="Pfam" id="PF00440">
    <property type="entry name" value="TetR_N"/>
    <property type="match status" value="1"/>
</dbReference>
<dbReference type="RefSeq" id="WP_337705138.1">
    <property type="nucleotide sequence ID" value="NZ_JBBEGM010000009.1"/>
</dbReference>
<evidence type="ECO:0000256" key="1">
    <source>
        <dbReference type="ARBA" id="ARBA00023015"/>
    </source>
</evidence>
<dbReference type="SUPFAM" id="SSF48498">
    <property type="entry name" value="Tetracyclin repressor-like, C-terminal domain"/>
    <property type="match status" value="1"/>
</dbReference>
<evidence type="ECO:0000259" key="5">
    <source>
        <dbReference type="PROSITE" id="PS50977"/>
    </source>
</evidence>
<protein>
    <submittedName>
        <fullName evidence="6">TetR/AcrR family transcriptional regulator</fullName>
    </submittedName>
</protein>